<dbReference type="AlphaFoldDB" id="A0A1V6UU18"/>
<feature type="signal peptide" evidence="3">
    <location>
        <begin position="1"/>
        <end position="20"/>
    </location>
</feature>
<feature type="compositionally biased region" description="Polar residues" evidence="1">
    <location>
        <begin position="465"/>
        <end position="490"/>
    </location>
</feature>
<accession>A0A1V6UU18</accession>
<feature type="transmembrane region" description="Helical" evidence="2">
    <location>
        <begin position="419"/>
        <end position="443"/>
    </location>
</feature>
<keyword evidence="2" id="KW-1133">Transmembrane helix</keyword>
<dbReference type="STRING" id="36646.A0A1V6UU18"/>
<feature type="chain" id="PRO_5012235356" evidence="3">
    <location>
        <begin position="21"/>
        <end position="576"/>
    </location>
</feature>
<organism evidence="4 5">
    <name type="scientific">Penicillium coprophilum</name>
    <dbReference type="NCBI Taxonomy" id="36646"/>
    <lineage>
        <taxon>Eukaryota</taxon>
        <taxon>Fungi</taxon>
        <taxon>Dikarya</taxon>
        <taxon>Ascomycota</taxon>
        <taxon>Pezizomycotina</taxon>
        <taxon>Eurotiomycetes</taxon>
        <taxon>Eurotiomycetidae</taxon>
        <taxon>Eurotiales</taxon>
        <taxon>Aspergillaceae</taxon>
        <taxon>Penicillium</taxon>
    </lineage>
</organism>
<feature type="compositionally biased region" description="Low complexity" evidence="1">
    <location>
        <begin position="172"/>
        <end position="183"/>
    </location>
</feature>
<keyword evidence="2" id="KW-0472">Membrane</keyword>
<keyword evidence="2" id="KW-0812">Transmembrane</keyword>
<name>A0A1V6UU18_9EURO</name>
<gene>
    <name evidence="4" type="ORF">PENCOP_c004G00345</name>
</gene>
<dbReference type="PANTHER" id="PTHR35043:SF7">
    <property type="entry name" value="TRANSCRIPTION FACTOR DOMAIN-CONTAINING PROTEIN"/>
    <property type="match status" value="1"/>
</dbReference>
<comment type="caution">
    <text evidence="4">The sequence shown here is derived from an EMBL/GenBank/DDBJ whole genome shotgun (WGS) entry which is preliminary data.</text>
</comment>
<feature type="transmembrane region" description="Helical" evidence="2">
    <location>
        <begin position="518"/>
        <end position="544"/>
    </location>
</feature>
<dbReference type="Proteomes" id="UP000191500">
    <property type="component" value="Unassembled WGS sequence"/>
</dbReference>
<keyword evidence="5" id="KW-1185">Reference proteome</keyword>
<protein>
    <submittedName>
        <fullName evidence="4">Uncharacterized protein</fullName>
    </submittedName>
</protein>
<feature type="region of interest" description="Disordered" evidence="1">
    <location>
        <begin position="157"/>
        <end position="232"/>
    </location>
</feature>
<proteinExistence type="predicted"/>
<evidence type="ECO:0000256" key="3">
    <source>
        <dbReference type="SAM" id="SignalP"/>
    </source>
</evidence>
<evidence type="ECO:0000256" key="1">
    <source>
        <dbReference type="SAM" id="MobiDB-lite"/>
    </source>
</evidence>
<dbReference type="PANTHER" id="PTHR35043">
    <property type="entry name" value="TRANSCRIPTION FACTOR DOMAIN-CONTAINING PROTEIN"/>
    <property type="match status" value="1"/>
</dbReference>
<evidence type="ECO:0000256" key="2">
    <source>
        <dbReference type="SAM" id="Phobius"/>
    </source>
</evidence>
<sequence length="576" mass="64275">MTMGSSFLLILPWLFESVHAFTTFNTNCTLPPSSATVSYVSSPNTRGTMSIVWSCLFTIIACTWNIQHLDLPQQLEEYPNTRSGWWRWSIKKWAISSSWFFVTIFAPEILLAKYVADLQEANQFLREIQEFSQKDGVKWTRTHCMFAVMGGFVMKKDGSQSKRPSQKANKSANSEEAGAVAEAAIEEEKNLTGHSAGDVASPERPETTLPSPPSKDDNQVPPNEKDLEPGNRSHELNILYPTDILALRKRDILEKLPDISAAYINDKSKSDNLMRLIAILQITWLCIQVIARAVGGLAVSQLEVSTVAFAFCAIIMYGLCWDKPKKVELPINIFTPEDGGAKAMEIINSKECYEGHKRTLLERLQAATRKRVESTSLRKMGLDLYDAMTLSGVLFGGVHVIAWNFAFPTHVELILWRVATLHCTCFPAFLALQYRVIVLISLYGNKKDPKKNASHPDPTKPPSPASQVSDSGQSDIERLNNGQISASPPSESARIEEHLGNEETSNKEKTEMSTVATIVLKLLGGLISLIELMTELCFFAYIIARLFMLVEMFRTLAFQPTDAYVGTWAANFPNFS</sequence>
<dbReference type="EMBL" id="MDDG01000004">
    <property type="protein sequence ID" value="OQE41895.1"/>
    <property type="molecule type" value="Genomic_DNA"/>
</dbReference>
<feature type="compositionally biased region" description="Basic and acidic residues" evidence="1">
    <location>
        <begin position="493"/>
        <end position="510"/>
    </location>
</feature>
<reference evidence="5" key="1">
    <citation type="journal article" date="2017" name="Nat. Microbiol.">
        <title>Global analysis of biosynthetic gene clusters reveals vast potential of secondary metabolite production in Penicillium species.</title>
        <authorList>
            <person name="Nielsen J.C."/>
            <person name="Grijseels S."/>
            <person name="Prigent S."/>
            <person name="Ji B."/>
            <person name="Dainat J."/>
            <person name="Nielsen K.F."/>
            <person name="Frisvad J.C."/>
            <person name="Workman M."/>
            <person name="Nielsen J."/>
        </authorList>
    </citation>
    <scope>NUCLEOTIDE SEQUENCE [LARGE SCALE GENOMIC DNA]</scope>
    <source>
        <strain evidence="5">IBT 31321</strain>
    </source>
</reference>
<feature type="region of interest" description="Disordered" evidence="1">
    <location>
        <begin position="448"/>
        <end position="510"/>
    </location>
</feature>
<feature type="compositionally biased region" description="Basic and acidic residues" evidence="1">
    <location>
        <begin position="214"/>
        <end position="232"/>
    </location>
</feature>
<keyword evidence="3" id="KW-0732">Signal</keyword>
<evidence type="ECO:0000313" key="5">
    <source>
        <dbReference type="Proteomes" id="UP000191500"/>
    </source>
</evidence>
<feature type="compositionally biased region" description="Polar residues" evidence="1">
    <location>
        <begin position="161"/>
        <end position="171"/>
    </location>
</feature>
<evidence type="ECO:0000313" key="4">
    <source>
        <dbReference type="EMBL" id="OQE41895.1"/>
    </source>
</evidence>
<feature type="transmembrane region" description="Helical" evidence="2">
    <location>
        <begin position="304"/>
        <end position="321"/>
    </location>
</feature>
<feature type="transmembrane region" description="Helical" evidence="2">
    <location>
        <begin position="384"/>
        <end position="407"/>
    </location>
</feature>